<dbReference type="Gene3D" id="1.40.20.10">
    <property type="entry name" value="CHAD domain"/>
    <property type="match status" value="1"/>
</dbReference>
<sequence>MSKKTARPRSAPDAKAHLVTQISKARAAVEDDDLSREERVHAARRRLKRARSMLRILRPGLFAADYERHRDALRNAASDLSGTRDLDVIAGLAAHLKTHAPEKVHAALDELSARLARKAERAHTLDTPIAEVARRLALAEADARAIETPADSGRLFEEEFFRAYRSSRKAMDRARLGAGEHPFHEWRKRVKHHWHLARLIKGACATASKKTVRQLDELGEILGLENDHAVLSATLLDDPLLAGDGPSADRVHDVIDARRSALQRKALKRGEKLYGEPVRIVRARIDPD</sequence>
<gene>
    <name evidence="2" type="ORF">J2S73_000945</name>
</gene>
<dbReference type="InterPro" id="IPR007899">
    <property type="entry name" value="CHAD_dom"/>
</dbReference>
<organism evidence="2 3">
    <name type="scientific">Amorphus orientalis</name>
    <dbReference type="NCBI Taxonomy" id="649198"/>
    <lineage>
        <taxon>Bacteria</taxon>
        <taxon>Pseudomonadati</taxon>
        <taxon>Pseudomonadota</taxon>
        <taxon>Alphaproteobacteria</taxon>
        <taxon>Hyphomicrobiales</taxon>
        <taxon>Amorphaceae</taxon>
        <taxon>Amorphus</taxon>
    </lineage>
</organism>
<evidence type="ECO:0000313" key="3">
    <source>
        <dbReference type="Proteomes" id="UP001229244"/>
    </source>
</evidence>
<dbReference type="AlphaFoldDB" id="A0AAE3VM72"/>
<evidence type="ECO:0000313" key="2">
    <source>
        <dbReference type="EMBL" id="MDQ0314508.1"/>
    </source>
</evidence>
<comment type="caution">
    <text evidence="2">The sequence shown here is derived from an EMBL/GenBank/DDBJ whole genome shotgun (WGS) entry which is preliminary data.</text>
</comment>
<protein>
    <submittedName>
        <fullName evidence="2">CHAD domain-containing protein</fullName>
    </submittedName>
</protein>
<dbReference type="InterPro" id="IPR038186">
    <property type="entry name" value="CHAD_dom_sf"/>
</dbReference>
<dbReference type="Proteomes" id="UP001229244">
    <property type="component" value="Unassembled WGS sequence"/>
</dbReference>
<dbReference type="RefSeq" id="WP_306884284.1">
    <property type="nucleotide sequence ID" value="NZ_JAUSUL010000001.1"/>
</dbReference>
<keyword evidence="3" id="KW-1185">Reference proteome</keyword>
<dbReference type="PROSITE" id="PS51708">
    <property type="entry name" value="CHAD"/>
    <property type="match status" value="1"/>
</dbReference>
<dbReference type="EMBL" id="JAUSUL010000001">
    <property type="protein sequence ID" value="MDQ0314508.1"/>
    <property type="molecule type" value="Genomic_DNA"/>
</dbReference>
<reference evidence="2" key="1">
    <citation type="submission" date="2023-07" db="EMBL/GenBank/DDBJ databases">
        <title>Genomic Encyclopedia of Type Strains, Phase IV (KMG-IV): sequencing the most valuable type-strain genomes for metagenomic binning, comparative biology and taxonomic classification.</title>
        <authorList>
            <person name="Goeker M."/>
        </authorList>
    </citation>
    <scope>NUCLEOTIDE SEQUENCE</scope>
    <source>
        <strain evidence="2">DSM 21202</strain>
    </source>
</reference>
<proteinExistence type="predicted"/>
<dbReference type="SMART" id="SM00880">
    <property type="entry name" value="CHAD"/>
    <property type="match status" value="1"/>
</dbReference>
<dbReference type="PANTHER" id="PTHR39339:SF1">
    <property type="entry name" value="CHAD DOMAIN-CONTAINING PROTEIN"/>
    <property type="match status" value="1"/>
</dbReference>
<feature type="domain" description="CHAD" evidence="1">
    <location>
        <begin position="4"/>
        <end position="279"/>
    </location>
</feature>
<dbReference type="PANTHER" id="PTHR39339">
    <property type="entry name" value="SLR1444 PROTEIN"/>
    <property type="match status" value="1"/>
</dbReference>
<evidence type="ECO:0000259" key="1">
    <source>
        <dbReference type="PROSITE" id="PS51708"/>
    </source>
</evidence>
<accession>A0AAE3VM72</accession>
<name>A0AAE3VM72_9HYPH</name>
<dbReference type="Pfam" id="PF05235">
    <property type="entry name" value="CHAD"/>
    <property type="match status" value="1"/>
</dbReference>